<proteinExistence type="predicted"/>
<feature type="domain" description="Metallo-beta-lactamase" evidence="1">
    <location>
        <begin position="1"/>
        <end position="158"/>
    </location>
</feature>
<protein>
    <submittedName>
        <fullName evidence="2">Metal-dependent hydrolase, beta-lactamase superfamily I</fullName>
    </submittedName>
</protein>
<dbReference type="STRING" id="706587.Desti_4641"/>
<dbReference type="Pfam" id="PF12706">
    <property type="entry name" value="Lactamase_B_2"/>
    <property type="match status" value="1"/>
</dbReference>
<dbReference type="KEGG" id="dti:Desti_4641"/>
<dbReference type="Gene3D" id="3.60.15.10">
    <property type="entry name" value="Ribonuclease Z/Hydroxyacylglutathione hydrolase-like"/>
    <property type="match status" value="1"/>
</dbReference>
<sequence>MHTSLEVRFRGKRLLIDFGEDWLPHAADLHVDAIVLTHGHPDHAWGLKRGAPCPVYATEATWKVISEFEIRDRHIMQPGRAFRIAGFSVEAFAVEHSIRCPAVGFRVTAGKKSFFYAPDIVAIVDRSAALSQVQLYIGDGATIERSLVRRSGEYVIGHTPIRTQIGWCEKEAVPQAIFTHCGTEIVSSDPAESLARVAALGEERNVQASIAWDGLEIDL</sequence>
<evidence type="ECO:0000313" key="2">
    <source>
        <dbReference type="EMBL" id="AFM27265.1"/>
    </source>
</evidence>
<keyword evidence="2" id="KW-0378">Hydrolase</keyword>
<reference evidence="3" key="1">
    <citation type="submission" date="2012-06" db="EMBL/GenBank/DDBJ databases">
        <title>Complete sequence of chromosome of Desulfomonile tiedjei DSM 6799.</title>
        <authorList>
            <person name="Lucas S."/>
            <person name="Copeland A."/>
            <person name="Lapidus A."/>
            <person name="Glavina del Rio T."/>
            <person name="Dalin E."/>
            <person name="Tice H."/>
            <person name="Bruce D."/>
            <person name="Goodwin L."/>
            <person name="Pitluck S."/>
            <person name="Peters L."/>
            <person name="Ovchinnikova G."/>
            <person name="Zeytun A."/>
            <person name="Lu M."/>
            <person name="Kyrpides N."/>
            <person name="Mavromatis K."/>
            <person name="Ivanova N."/>
            <person name="Brettin T."/>
            <person name="Detter J.C."/>
            <person name="Han C."/>
            <person name="Larimer F."/>
            <person name="Land M."/>
            <person name="Hauser L."/>
            <person name="Markowitz V."/>
            <person name="Cheng J.-F."/>
            <person name="Hugenholtz P."/>
            <person name="Woyke T."/>
            <person name="Wu D."/>
            <person name="Spring S."/>
            <person name="Schroeder M."/>
            <person name="Brambilla E."/>
            <person name="Klenk H.-P."/>
            <person name="Eisen J.A."/>
        </authorList>
    </citation>
    <scope>NUCLEOTIDE SEQUENCE [LARGE SCALE GENOMIC DNA]</scope>
    <source>
        <strain evidence="3">ATCC 49306 / DSM 6799 / DCB-1</strain>
    </source>
</reference>
<dbReference type="EMBL" id="CP003360">
    <property type="protein sequence ID" value="AFM27265.1"/>
    <property type="molecule type" value="Genomic_DNA"/>
</dbReference>
<dbReference type="SUPFAM" id="SSF56281">
    <property type="entry name" value="Metallo-hydrolase/oxidoreductase"/>
    <property type="match status" value="1"/>
</dbReference>
<name>I4CCH4_DESTA</name>
<dbReference type="InterPro" id="IPR001279">
    <property type="entry name" value="Metallo-B-lactamas"/>
</dbReference>
<dbReference type="HOGENOM" id="CLU_1155707_0_0_7"/>
<gene>
    <name evidence="2" type="ordered locus">Desti_4641</name>
</gene>
<dbReference type="Proteomes" id="UP000006055">
    <property type="component" value="Chromosome"/>
</dbReference>
<dbReference type="InterPro" id="IPR036866">
    <property type="entry name" value="RibonucZ/Hydroxyglut_hydro"/>
</dbReference>
<evidence type="ECO:0000259" key="1">
    <source>
        <dbReference type="SMART" id="SM00849"/>
    </source>
</evidence>
<organism evidence="2 3">
    <name type="scientific">Desulfomonile tiedjei (strain ATCC 49306 / DSM 6799 / DCB-1)</name>
    <dbReference type="NCBI Taxonomy" id="706587"/>
    <lineage>
        <taxon>Bacteria</taxon>
        <taxon>Pseudomonadati</taxon>
        <taxon>Thermodesulfobacteriota</taxon>
        <taxon>Desulfomonilia</taxon>
        <taxon>Desulfomonilales</taxon>
        <taxon>Desulfomonilaceae</taxon>
        <taxon>Desulfomonile</taxon>
    </lineage>
</organism>
<dbReference type="GO" id="GO:0016787">
    <property type="term" value="F:hydrolase activity"/>
    <property type="evidence" value="ECO:0007669"/>
    <property type="project" value="UniProtKB-KW"/>
</dbReference>
<dbReference type="AlphaFoldDB" id="I4CCH4"/>
<accession>I4CCH4</accession>
<dbReference type="PANTHER" id="PTHR42663:SF6">
    <property type="entry name" value="HYDROLASE C777.06C-RELATED"/>
    <property type="match status" value="1"/>
</dbReference>
<evidence type="ECO:0000313" key="3">
    <source>
        <dbReference type="Proteomes" id="UP000006055"/>
    </source>
</evidence>
<keyword evidence="3" id="KW-1185">Reference proteome</keyword>
<dbReference type="eggNOG" id="COG1235">
    <property type="taxonomic scope" value="Bacteria"/>
</dbReference>
<dbReference type="SMART" id="SM00849">
    <property type="entry name" value="Lactamase_B"/>
    <property type="match status" value="1"/>
</dbReference>
<dbReference type="PANTHER" id="PTHR42663">
    <property type="entry name" value="HYDROLASE C777.06C-RELATED-RELATED"/>
    <property type="match status" value="1"/>
</dbReference>